<protein>
    <submittedName>
        <fullName evidence="1">Uncharacterized protein</fullName>
    </submittedName>
</protein>
<dbReference type="OrthoDB" id="7862873at2"/>
<proteinExistence type="predicted"/>
<accession>A0A1X6YFT5</accession>
<keyword evidence="2" id="KW-1185">Reference proteome</keyword>
<gene>
    <name evidence="1" type="ORF">ROA7450_00625</name>
</gene>
<reference evidence="1 2" key="1">
    <citation type="submission" date="2017-03" db="EMBL/GenBank/DDBJ databases">
        <authorList>
            <person name="Afonso C.L."/>
            <person name="Miller P.J."/>
            <person name="Scott M.A."/>
            <person name="Spackman E."/>
            <person name="Goraichik I."/>
            <person name="Dimitrov K.M."/>
            <person name="Suarez D.L."/>
            <person name="Swayne D.E."/>
        </authorList>
    </citation>
    <scope>NUCLEOTIDE SEQUENCE [LARGE SCALE GENOMIC DNA]</scope>
    <source>
        <strain evidence="1 2">CECT 7450</strain>
    </source>
</reference>
<organism evidence="1 2">
    <name type="scientific">Roseovarius albus</name>
    <dbReference type="NCBI Taxonomy" id="1247867"/>
    <lineage>
        <taxon>Bacteria</taxon>
        <taxon>Pseudomonadati</taxon>
        <taxon>Pseudomonadota</taxon>
        <taxon>Alphaproteobacteria</taxon>
        <taxon>Rhodobacterales</taxon>
        <taxon>Roseobacteraceae</taxon>
        <taxon>Roseovarius</taxon>
    </lineage>
</organism>
<dbReference type="EMBL" id="FWFX01000002">
    <property type="protein sequence ID" value="SLN19520.1"/>
    <property type="molecule type" value="Genomic_DNA"/>
</dbReference>
<name>A0A1X6YFT5_9RHOB</name>
<evidence type="ECO:0000313" key="2">
    <source>
        <dbReference type="Proteomes" id="UP000193061"/>
    </source>
</evidence>
<dbReference type="RefSeq" id="WP_085804206.1">
    <property type="nucleotide sequence ID" value="NZ_FWFX01000002.1"/>
</dbReference>
<evidence type="ECO:0000313" key="1">
    <source>
        <dbReference type="EMBL" id="SLN19520.1"/>
    </source>
</evidence>
<sequence>MRDHVLLVLPTSWEPNRQAFLTQLGVSEGGLGEQLFGKVYNALFVHSTEMRREFERYYAVEYGSPENYARIVHGLELDDEELAHDQIFLVTWLPQIVDGDYEENQLDTVLACIEELERANNEAKT</sequence>
<dbReference type="AlphaFoldDB" id="A0A1X6YFT5"/>
<dbReference type="Proteomes" id="UP000193061">
    <property type="component" value="Unassembled WGS sequence"/>
</dbReference>